<organism evidence="2 3">
    <name type="scientific">Linum tenue</name>
    <dbReference type="NCBI Taxonomy" id="586396"/>
    <lineage>
        <taxon>Eukaryota</taxon>
        <taxon>Viridiplantae</taxon>
        <taxon>Streptophyta</taxon>
        <taxon>Embryophyta</taxon>
        <taxon>Tracheophyta</taxon>
        <taxon>Spermatophyta</taxon>
        <taxon>Magnoliopsida</taxon>
        <taxon>eudicotyledons</taxon>
        <taxon>Gunneridae</taxon>
        <taxon>Pentapetalae</taxon>
        <taxon>rosids</taxon>
        <taxon>fabids</taxon>
        <taxon>Malpighiales</taxon>
        <taxon>Linaceae</taxon>
        <taxon>Linum</taxon>
    </lineage>
</organism>
<dbReference type="GO" id="GO:0004523">
    <property type="term" value="F:RNA-DNA hybrid ribonuclease activity"/>
    <property type="evidence" value="ECO:0007669"/>
    <property type="project" value="InterPro"/>
</dbReference>
<proteinExistence type="predicted"/>
<gene>
    <name evidence="2" type="ORF">LITE_LOCUS34908</name>
</gene>
<dbReference type="GO" id="GO:0003676">
    <property type="term" value="F:nucleic acid binding"/>
    <property type="evidence" value="ECO:0007669"/>
    <property type="project" value="InterPro"/>
</dbReference>
<dbReference type="InterPro" id="IPR044730">
    <property type="entry name" value="RNase_H-like_dom_plant"/>
</dbReference>
<dbReference type="Gene3D" id="3.30.420.10">
    <property type="entry name" value="Ribonuclease H-like superfamily/Ribonuclease H"/>
    <property type="match status" value="1"/>
</dbReference>
<dbReference type="SUPFAM" id="SSF53098">
    <property type="entry name" value="Ribonuclease H-like"/>
    <property type="match status" value="1"/>
</dbReference>
<sequence>MGAYAINLGGGSITHAELAGIAEGLRVAWEKGARKVVLQTDSAAALSLFQSTTSCHPHYTMTSTIRRLLERE</sequence>
<evidence type="ECO:0000313" key="3">
    <source>
        <dbReference type="Proteomes" id="UP001154282"/>
    </source>
</evidence>
<reference evidence="2" key="1">
    <citation type="submission" date="2022-08" db="EMBL/GenBank/DDBJ databases">
        <authorList>
            <person name="Gutierrez-Valencia J."/>
        </authorList>
    </citation>
    <scope>NUCLEOTIDE SEQUENCE</scope>
</reference>
<dbReference type="CDD" id="cd06222">
    <property type="entry name" value="RNase_H_like"/>
    <property type="match status" value="1"/>
</dbReference>
<keyword evidence="3" id="KW-1185">Reference proteome</keyword>
<dbReference type="Proteomes" id="UP001154282">
    <property type="component" value="Unassembled WGS sequence"/>
</dbReference>
<protein>
    <recommendedName>
        <fullName evidence="1">RNase H type-1 domain-containing protein</fullName>
    </recommendedName>
</protein>
<name>A0AAV0NT44_9ROSI</name>
<dbReference type="InterPro" id="IPR012337">
    <property type="entry name" value="RNaseH-like_sf"/>
</dbReference>
<dbReference type="Pfam" id="PF13456">
    <property type="entry name" value="RVT_3"/>
    <property type="match status" value="1"/>
</dbReference>
<accession>A0AAV0NT44</accession>
<dbReference type="EMBL" id="CAMGYJ010000008">
    <property type="protein sequence ID" value="CAI0461378.1"/>
    <property type="molecule type" value="Genomic_DNA"/>
</dbReference>
<dbReference type="InterPro" id="IPR036397">
    <property type="entry name" value="RNaseH_sf"/>
</dbReference>
<dbReference type="AlphaFoldDB" id="A0AAV0NT44"/>
<evidence type="ECO:0000259" key="1">
    <source>
        <dbReference type="Pfam" id="PF13456"/>
    </source>
</evidence>
<feature type="domain" description="RNase H type-1" evidence="1">
    <location>
        <begin position="9"/>
        <end position="70"/>
    </location>
</feature>
<dbReference type="InterPro" id="IPR002156">
    <property type="entry name" value="RNaseH_domain"/>
</dbReference>
<evidence type="ECO:0000313" key="2">
    <source>
        <dbReference type="EMBL" id="CAI0461378.1"/>
    </source>
</evidence>
<comment type="caution">
    <text evidence="2">The sequence shown here is derived from an EMBL/GenBank/DDBJ whole genome shotgun (WGS) entry which is preliminary data.</text>
</comment>